<evidence type="ECO:0000313" key="2">
    <source>
        <dbReference type="Proteomes" id="UP000485058"/>
    </source>
</evidence>
<dbReference type="AlphaFoldDB" id="A0A699YXA3"/>
<dbReference type="EMBL" id="BLLF01000660">
    <property type="protein sequence ID" value="GFH13865.1"/>
    <property type="molecule type" value="Genomic_DNA"/>
</dbReference>
<sequence length="78" mass="8350">MRVEESKVGVQLLAVIPGELCPNAVQGDVQGTTVGLQAKELLDSAECWAAHNLCKAGNEADCEGGIAMRAKWHYLEPK</sequence>
<reference evidence="1 2" key="1">
    <citation type="submission" date="2020-02" db="EMBL/GenBank/DDBJ databases">
        <title>Draft genome sequence of Haematococcus lacustris strain NIES-144.</title>
        <authorList>
            <person name="Morimoto D."/>
            <person name="Nakagawa S."/>
            <person name="Yoshida T."/>
            <person name="Sawayama S."/>
        </authorList>
    </citation>
    <scope>NUCLEOTIDE SEQUENCE [LARGE SCALE GENOMIC DNA]</scope>
    <source>
        <strain evidence="1 2">NIES-144</strain>
    </source>
</reference>
<protein>
    <submittedName>
        <fullName evidence="1">Uncharacterized protein</fullName>
    </submittedName>
</protein>
<accession>A0A699YXA3</accession>
<dbReference type="Proteomes" id="UP000485058">
    <property type="component" value="Unassembled WGS sequence"/>
</dbReference>
<gene>
    <name evidence="1" type="ORF">HaLaN_09823</name>
</gene>
<organism evidence="1 2">
    <name type="scientific">Haematococcus lacustris</name>
    <name type="common">Green alga</name>
    <name type="synonym">Haematococcus pluvialis</name>
    <dbReference type="NCBI Taxonomy" id="44745"/>
    <lineage>
        <taxon>Eukaryota</taxon>
        <taxon>Viridiplantae</taxon>
        <taxon>Chlorophyta</taxon>
        <taxon>core chlorophytes</taxon>
        <taxon>Chlorophyceae</taxon>
        <taxon>CS clade</taxon>
        <taxon>Chlamydomonadales</taxon>
        <taxon>Haematococcaceae</taxon>
        <taxon>Haematococcus</taxon>
    </lineage>
</organism>
<comment type="caution">
    <text evidence="1">The sequence shown here is derived from an EMBL/GenBank/DDBJ whole genome shotgun (WGS) entry which is preliminary data.</text>
</comment>
<proteinExistence type="predicted"/>
<name>A0A699YXA3_HAELA</name>
<evidence type="ECO:0000313" key="1">
    <source>
        <dbReference type="EMBL" id="GFH13865.1"/>
    </source>
</evidence>
<keyword evidence="2" id="KW-1185">Reference proteome</keyword>